<dbReference type="EMBL" id="UYJE01001481">
    <property type="protein sequence ID" value="VDI02503.1"/>
    <property type="molecule type" value="Genomic_DNA"/>
</dbReference>
<comment type="caution">
    <text evidence="1">The sequence shown here is derived from an EMBL/GenBank/DDBJ whole genome shotgun (WGS) entry which is preliminary data.</text>
</comment>
<keyword evidence="2" id="KW-1185">Reference proteome</keyword>
<proteinExistence type="predicted"/>
<protein>
    <submittedName>
        <fullName evidence="1">Uncharacterized protein</fullName>
    </submittedName>
</protein>
<name>A0A8B6C9Y8_MYTGA</name>
<gene>
    <name evidence="1" type="ORF">MGAL_10B005119</name>
</gene>
<organism evidence="1 2">
    <name type="scientific">Mytilus galloprovincialis</name>
    <name type="common">Mediterranean mussel</name>
    <dbReference type="NCBI Taxonomy" id="29158"/>
    <lineage>
        <taxon>Eukaryota</taxon>
        <taxon>Metazoa</taxon>
        <taxon>Spiralia</taxon>
        <taxon>Lophotrochozoa</taxon>
        <taxon>Mollusca</taxon>
        <taxon>Bivalvia</taxon>
        <taxon>Autobranchia</taxon>
        <taxon>Pteriomorphia</taxon>
        <taxon>Mytilida</taxon>
        <taxon>Mytiloidea</taxon>
        <taxon>Mytilidae</taxon>
        <taxon>Mytilinae</taxon>
        <taxon>Mytilus</taxon>
    </lineage>
</organism>
<dbReference type="AlphaFoldDB" id="A0A8B6C9Y8"/>
<sequence>MPDPEYIIHSKDPDYKRIEDMLPMAGSFQLPSVLSFVGYIVETKRPSLSSCCSCCSRIKIPRGFNTELEQLLFDKGKFDEGLRTIVFSEQDQVSQ</sequence>
<reference evidence="1" key="1">
    <citation type="submission" date="2018-11" db="EMBL/GenBank/DDBJ databases">
        <authorList>
            <person name="Alioto T."/>
            <person name="Alioto T."/>
        </authorList>
    </citation>
    <scope>NUCLEOTIDE SEQUENCE</scope>
</reference>
<dbReference type="Proteomes" id="UP000596742">
    <property type="component" value="Unassembled WGS sequence"/>
</dbReference>
<evidence type="ECO:0000313" key="1">
    <source>
        <dbReference type="EMBL" id="VDI02503.1"/>
    </source>
</evidence>
<accession>A0A8B6C9Y8</accession>
<evidence type="ECO:0000313" key="2">
    <source>
        <dbReference type="Proteomes" id="UP000596742"/>
    </source>
</evidence>